<evidence type="ECO:0008006" key="3">
    <source>
        <dbReference type="Google" id="ProtNLM"/>
    </source>
</evidence>
<proteinExistence type="predicted"/>
<dbReference type="PANTHER" id="PTHR43201:SF30">
    <property type="entry name" value="AMP-DEPENDENT SYNTHETASE_LIGASE DOMAIN-CONTAINING PROTEIN"/>
    <property type="match status" value="1"/>
</dbReference>
<reference evidence="2" key="1">
    <citation type="journal article" date="2019" name="Int. J. Syst. Evol. Microbiol.">
        <title>The Global Catalogue of Microorganisms (GCM) 10K type strain sequencing project: providing services to taxonomists for standard genome sequencing and annotation.</title>
        <authorList>
            <consortium name="The Broad Institute Genomics Platform"/>
            <consortium name="The Broad Institute Genome Sequencing Center for Infectious Disease"/>
            <person name="Wu L."/>
            <person name="Ma J."/>
        </authorList>
    </citation>
    <scope>NUCLEOTIDE SEQUENCE [LARGE SCALE GENOMIC DNA]</scope>
    <source>
        <strain evidence="2">JCM 3296</strain>
    </source>
</reference>
<evidence type="ECO:0000313" key="1">
    <source>
        <dbReference type="EMBL" id="GGU48296.1"/>
    </source>
</evidence>
<evidence type="ECO:0000313" key="2">
    <source>
        <dbReference type="Proteomes" id="UP000649573"/>
    </source>
</evidence>
<gene>
    <name evidence="1" type="ORF">GCM10010178_46290</name>
</gene>
<organism evidence="1 2">
    <name type="scientific">Lentzea flava</name>
    <dbReference type="NCBI Taxonomy" id="103732"/>
    <lineage>
        <taxon>Bacteria</taxon>
        <taxon>Bacillati</taxon>
        <taxon>Actinomycetota</taxon>
        <taxon>Actinomycetes</taxon>
        <taxon>Pseudonocardiales</taxon>
        <taxon>Pseudonocardiaceae</taxon>
        <taxon>Lentzea</taxon>
    </lineage>
</organism>
<name>A0ABQ2UQW2_9PSEU</name>
<dbReference type="Gene3D" id="3.30.300.30">
    <property type="match status" value="1"/>
</dbReference>
<dbReference type="RefSeq" id="WP_229812857.1">
    <property type="nucleotide sequence ID" value="NZ_BMRE01000020.1"/>
</dbReference>
<dbReference type="EMBL" id="BMRE01000020">
    <property type="protein sequence ID" value="GGU48296.1"/>
    <property type="molecule type" value="Genomic_DNA"/>
</dbReference>
<accession>A0ABQ2UQW2</accession>
<dbReference type="InterPro" id="IPR045851">
    <property type="entry name" value="AMP-bd_C_sf"/>
</dbReference>
<dbReference type="SUPFAM" id="SSF56801">
    <property type="entry name" value="Acetyl-CoA synthetase-like"/>
    <property type="match status" value="1"/>
</dbReference>
<dbReference type="Proteomes" id="UP000649573">
    <property type="component" value="Unassembled WGS sequence"/>
</dbReference>
<dbReference type="PANTHER" id="PTHR43201">
    <property type="entry name" value="ACYL-COA SYNTHETASE"/>
    <property type="match status" value="1"/>
</dbReference>
<protein>
    <recommendedName>
        <fullName evidence="3">AMP-binding enzyme C-terminal domain-containing protein</fullName>
    </recommendedName>
</protein>
<comment type="caution">
    <text evidence="1">The sequence shown here is derived from an EMBL/GenBank/DDBJ whole genome shotgun (WGS) entry which is preliminary data.</text>
</comment>
<sequence length="168" mass="17373">MTGNLLWPEYSAPTDIAAIEAVHGHVLDGLDPDGFVHLAGRAKDLIIRGGHNIDPALVEDALLAHPAVTAAGAVGRPDVHSGEVPVTVLDALPLTDLGKPYKVALRADATRRELIEALAGVPGVLDVEAEIDEGSVIAAVRTSDDADEPASKAVLGRYAIGWRLAGAS</sequence>
<keyword evidence="2" id="KW-1185">Reference proteome</keyword>